<feature type="repeat" description="ANK" evidence="3">
    <location>
        <begin position="809"/>
        <end position="841"/>
    </location>
</feature>
<gene>
    <name evidence="5" type="ORF">R5R35_014359</name>
</gene>
<dbReference type="GO" id="GO:0005829">
    <property type="term" value="C:cytosol"/>
    <property type="evidence" value="ECO:0007669"/>
    <property type="project" value="TreeGrafter"/>
</dbReference>
<dbReference type="Proteomes" id="UP001378592">
    <property type="component" value="Unassembled WGS sequence"/>
</dbReference>
<dbReference type="Pfam" id="PF13857">
    <property type="entry name" value="Ank_5"/>
    <property type="match status" value="1"/>
</dbReference>
<keyword evidence="2 3" id="KW-0040">ANK repeat</keyword>
<evidence type="ECO:0000256" key="1">
    <source>
        <dbReference type="ARBA" id="ARBA00022737"/>
    </source>
</evidence>
<keyword evidence="6" id="KW-1185">Reference proteome</keyword>
<dbReference type="PROSITE" id="PS50297">
    <property type="entry name" value="ANK_REP_REGION"/>
    <property type="match status" value="2"/>
</dbReference>
<feature type="repeat" description="ANK" evidence="3">
    <location>
        <begin position="880"/>
        <end position="912"/>
    </location>
</feature>
<dbReference type="GO" id="GO:0071356">
    <property type="term" value="P:cellular response to tumor necrosis factor"/>
    <property type="evidence" value="ECO:0007669"/>
    <property type="project" value="TreeGrafter"/>
</dbReference>
<dbReference type="Gene3D" id="1.25.40.20">
    <property type="entry name" value="Ankyrin repeat-containing domain"/>
    <property type="match status" value="1"/>
</dbReference>
<evidence type="ECO:0000313" key="6">
    <source>
        <dbReference type="Proteomes" id="UP001378592"/>
    </source>
</evidence>
<dbReference type="GO" id="GO:0051059">
    <property type="term" value="F:NF-kappaB binding"/>
    <property type="evidence" value="ECO:0007669"/>
    <property type="project" value="TreeGrafter"/>
</dbReference>
<protein>
    <submittedName>
        <fullName evidence="5">Uncharacterized protein</fullName>
    </submittedName>
</protein>
<dbReference type="SUPFAM" id="SSF48403">
    <property type="entry name" value="Ankyrin repeat"/>
    <property type="match status" value="1"/>
</dbReference>
<accession>A0AAN9VQX4</accession>
<dbReference type="PANTHER" id="PTHR46680">
    <property type="entry name" value="NF-KAPPA-B INHIBITOR ALPHA"/>
    <property type="match status" value="1"/>
</dbReference>
<proteinExistence type="predicted"/>
<feature type="region of interest" description="Disordered" evidence="4">
    <location>
        <begin position="234"/>
        <end position="259"/>
    </location>
</feature>
<sequence length="1031" mass="114400">MSKRSNATHLTTDVAYDTDEDGRKVIIRKFDIPLPSKQGKILASEKKLEKWKYQHDVPEGRIFTKRVHADISPVASPQNENKLLSNIPNSSTSPKISSTSIQNIQLVASAPTCKDIIVVPPKELSSKLLVPAAKSICSDKITLNNLPENVIANSIKVFDSKFVNGRKVLYLKAAKVPQNVGTSVKGTEVILAQSEVNASQLKCIPSITSVINPVSAKPKELRCYYPSRAAQKNVEKKGDDVNEEGTSISKPPPNPLPIPHKMKFTSREVPVGNKLEHAHAVCDDCHVDSKKKEVQIHKPISTFVPTTVQRQSYRPFTMITQNKREVLLERASESIPKVGSGILPNIHDASINGREITLQMNPLKTNNHILIDTSSQKMNLPEGNVSVVGVEFLNNVPNNTPSESGLLVENQSVMKEGKLKFVPADSTTPTIVNVCSTSAHQKTGNLSSTEPKFIVCQENLDKEHLDPSVIGRQSHSSSLIDSNNIYDNESQNSIQNIVIVNAPQNVASCNAATIPKANIDEIMRRRKIALKFQQDMQRAKEMPRIEKTLVLPARKVSIVDSSTQTSLFCMLEPGRMVEMFLNDHTNDSKITKQCGNQDPHIGMKETSQFISNVSEHHKGSTNCQTAVNDQINPPLSKRIRLNNTDTGSGAVEESINSYNRIMNNDPLLTSSMDFDDLIPSFESLGKENIESTNINMPSKNYEPCDLQNNNHNNINNTNNINNISVPLSCLQSTLNRNVNCLEKNAVNKFVQSKEGIQTLLKDYRDSLIPDEDGNLPLHNAVMDRDVKQVQRQCLVLSARKQSVDVKNKMKETALHLAVLCHDVEITKVLLKFKAKPNIPDSEGNTPVHMAIIWGNNIEILQELLTYVEDNSPTLNMPNDEGFSPLHLCALHNKPSEAALLVKKNVEVNIRDRKSGRTPLFHAVENGNSEISQVLLNAGAHTHIPNFSGQTALNASELTFVLDELSRNVDPPKTIKPQVVPCVCRDKTKEDRTSNVSFNRNVLVLERTDIDELNSNNDLCNINFIDTVLHNR</sequence>
<dbReference type="EMBL" id="JAZDUA010000146">
    <property type="protein sequence ID" value="KAK7866495.1"/>
    <property type="molecule type" value="Genomic_DNA"/>
</dbReference>
<keyword evidence="1" id="KW-0677">Repeat</keyword>
<dbReference type="InterPro" id="IPR051070">
    <property type="entry name" value="NF-kappa-B_inhibitor"/>
</dbReference>
<evidence type="ECO:0000256" key="2">
    <source>
        <dbReference type="ARBA" id="ARBA00023043"/>
    </source>
</evidence>
<dbReference type="Pfam" id="PF12796">
    <property type="entry name" value="Ank_2"/>
    <property type="match status" value="1"/>
</dbReference>
<evidence type="ECO:0000256" key="3">
    <source>
        <dbReference type="PROSITE-ProRule" id="PRU00023"/>
    </source>
</evidence>
<reference evidence="5 6" key="1">
    <citation type="submission" date="2024-03" db="EMBL/GenBank/DDBJ databases">
        <title>The genome assembly and annotation of the cricket Gryllus longicercus Weissman &amp; Gray.</title>
        <authorList>
            <person name="Szrajer S."/>
            <person name="Gray D."/>
            <person name="Ylla G."/>
        </authorList>
    </citation>
    <scope>NUCLEOTIDE SEQUENCE [LARGE SCALE GENOMIC DNA]</scope>
    <source>
        <strain evidence="5">DAG 2021-001</strain>
        <tissue evidence="5">Whole body minus gut</tissue>
    </source>
</reference>
<evidence type="ECO:0000313" key="5">
    <source>
        <dbReference type="EMBL" id="KAK7866495.1"/>
    </source>
</evidence>
<dbReference type="PROSITE" id="PS50088">
    <property type="entry name" value="ANK_REPEAT"/>
    <property type="match status" value="3"/>
</dbReference>
<name>A0AAN9VQX4_9ORTH</name>
<dbReference type="InterPro" id="IPR002110">
    <property type="entry name" value="Ankyrin_rpt"/>
</dbReference>
<comment type="caution">
    <text evidence="5">The sequence shown here is derived from an EMBL/GenBank/DDBJ whole genome shotgun (WGS) entry which is preliminary data.</text>
</comment>
<feature type="repeat" description="ANK" evidence="3">
    <location>
        <begin position="914"/>
        <end position="946"/>
    </location>
</feature>
<dbReference type="InterPro" id="IPR036770">
    <property type="entry name" value="Ankyrin_rpt-contain_sf"/>
</dbReference>
<dbReference type="SMART" id="SM00248">
    <property type="entry name" value="ANK"/>
    <property type="match status" value="4"/>
</dbReference>
<dbReference type="PANTHER" id="PTHR46680:SF3">
    <property type="entry name" value="NF-KAPPA-B INHIBITOR CACTUS"/>
    <property type="match status" value="1"/>
</dbReference>
<organism evidence="5 6">
    <name type="scientific">Gryllus longicercus</name>
    <dbReference type="NCBI Taxonomy" id="2509291"/>
    <lineage>
        <taxon>Eukaryota</taxon>
        <taxon>Metazoa</taxon>
        <taxon>Ecdysozoa</taxon>
        <taxon>Arthropoda</taxon>
        <taxon>Hexapoda</taxon>
        <taxon>Insecta</taxon>
        <taxon>Pterygota</taxon>
        <taxon>Neoptera</taxon>
        <taxon>Polyneoptera</taxon>
        <taxon>Orthoptera</taxon>
        <taxon>Ensifera</taxon>
        <taxon>Gryllidea</taxon>
        <taxon>Grylloidea</taxon>
        <taxon>Gryllidae</taxon>
        <taxon>Gryllinae</taxon>
        <taxon>Gryllus</taxon>
    </lineage>
</organism>
<dbReference type="AlphaFoldDB" id="A0AAN9VQX4"/>
<evidence type="ECO:0000256" key="4">
    <source>
        <dbReference type="SAM" id="MobiDB-lite"/>
    </source>
</evidence>